<dbReference type="InterPro" id="IPR019734">
    <property type="entry name" value="TPR_rpt"/>
</dbReference>
<sequence length="522" mass="60893">MNRTKEFVIILILIAFITYLPSLFGNFVWDDEDVLYENSYVKDLRIDTFFTKNALAGRGKTSNYYRPIQLLFHSLIYQGFGLQSWAFHLTSILMHIITGIIVFIFLCYILQDEVVPLLTALFFLIHPIQTEAVSYIAGINDPLYVSFMMLALLVFFIHKNIKQAMFCILFFCLALLSKELAVVAIGIIFIHEVLFHRSFATKKYVLFAIIAGIGTLYIIARLTVLQFSDISLYWRESVYGTSLFVRLATFFRIFFITLGLFIFPRELHLERDFTTPILTNILNPWTLFFVLLNAGIIIGVIKFMSTDIQRRNTALFLWFSFLISLLPFSGVILLNGIFYEHYLYQALIWFFAFVLYCVKPLLKHKISILIITIVVILFVIRSYIRQYEWIDNIRLYKHTLTFAPKSIRVLNNLGFELANVGALDEAIGIYGKAIKIDDTKPQIYHNLANIFVTKKQYEKAESYFLKAIQIDPNFYYSYYALLNMYMQTNNNKKAIALLEKEMLPRYPNDDALRQIYNKLGDK</sequence>
<keyword evidence="4" id="KW-0812">Transmembrane</keyword>
<keyword evidence="4" id="KW-0472">Membrane</keyword>
<proteinExistence type="predicted"/>
<feature type="transmembrane region" description="Helical" evidence="4">
    <location>
        <begin position="203"/>
        <end position="222"/>
    </location>
</feature>
<name>A0A1F7L1N1_9BACT</name>
<dbReference type="PROSITE" id="PS50293">
    <property type="entry name" value="TPR_REGION"/>
    <property type="match status" value="1"/>
</dbReference>
<feature type="transmembrane region" description="Helical" evidence="4">
    <location>
        <begin position="284"/>
        <end position="303"/>
    </location>
</feature>
<feature type="repeat" description="TPR" evidence="3">
    <location>
        <begin position="441"/>
        <end position="474"/>
    </location>
</feature>
<feature type="transmembrane region" description="Helical" evidence="4">
    <location>
        <begin position="243"/>
        <end position="264"/>
    </location>
</feature>
<organism evidence="5 6">
    <name type="scientific">Candidatus Roizmanbacteria bacterium RIFOXYD1_FULL_38_12</name>
    <dbReference type="NCBI Taxonomy" id="1802093"/>
    <lineage>
        <taxon>Bacteria</taxon>
        <taxon>Candidatus Roizmaniibacteriota</taxon>
    </lineage>
</organism>
<dbReference type="AlphaFoldDB" id="A0A1F7L1N1"/>
<feature type="transmembrane region" description="Helical" evidence="4">
    <location>
        <begin position="168"/>
        <end position="191"/>
    </location>
</feature>
<dbReference type="Pfam" id="PF00515">
    <property type="entry name" value="TPR_1"/>
    <property type="match status" value="1"/>
</dbReference>
<gene>
    <name evidence="5" type="ORF">A3K52_04595</name>
</gene>
<keyword evidence="1" id="KW-0677">Repeat</keyword>
<keyword evidence="4" id="KW-1133">Transmembrane helix</keyword>
<evidence type="ECO:0000256" key="4">
    <source>
        <dbReference type="SAM" id="Phobius"/>
    </source>
</evidence>
<feature type="transmembrane region" description="Helical" evidence="4">
    <location>
        <begin position="342"/>
        <end position="359"/>
    </location>
</feature>
<evidence type="ECO:0000313" key="5">
    <source>
        <dbReference type="EMBL" id="OGK74023.1"/>
    </source>
</evidence>
<dbReference type="EMBL" id="MGBR01000001">
    <property type="protein sequence ID" value="OGK74023.1"/>
    <property type="molecule type" value="Genomic_DNA"/>
</dbReference>
<dbReference type="Proteomes" id="UP000177050">
    <property type="component" value="Unassembled WGS sequence"/>
</dbReference>
<feature type="transmembrane region" description="Helical" evidence="4">
    <location>
        <begin position="117"/>
        <end position="137"/>
    </location>
</feature>
<dbReference type="PANTHER" id="PTHR44227:SF3">
    <property type="entry name" value="PROTEIN O-MANNOSYL-TRANSFERASE TMTC4"/>
    <property type="match status" value="1"/>
</dbReference>
<evidence type="ECO:0000313" key="6">
    <source>
        <dbReference type="Proteomes" id="UP000177050"/>
    </source>
</evidence>
<dbReference type="InterPro" id="IPR052346">
    <property type="entry name" value="O-mannosyl-transferase_TMTC"/>
</dbReference>
<evidence type="ECO:0000256" key="2">
    <source>
        <dbReference type="ARBA" id="ARBA00022803"/>
    </source>
</evidence>
<reference evidence="5 6" key="1">
    <citation type="journal article" date="2016" name="Nat. Commun.">
        <title>Thousands of microbial genomes shed light on interconnected biogeochemical processes in an aquifer system.</title>
        <authorList>
            <person name="Anantharaman K."/>
            <person name="Brown C.T."/>
            <person name="Hug L.A."/>
            <person name="Sharon I."/>
            <person name="Castelle C.J."/>
            <person name="Probst A.J."/>
            <person name="Thomas B.C."/>
            <person name="Singh A."/>
            <person name="Wilkins M.J."/>
            <person name="Karaoz U."/>
            <person name="Brodie E.L."/>
            <person name="Williams K.H."/>
            <person name="Hubbard S.S."/>
            <person name="Banfield J.F."/>
        </authorList>
    </citation>
    <scope>NUCLEOTIDE SEQUENCE [LARGE SCALE GENOMIC DNA]</scope>
</reference>
<dbReference type="InterPro" id="IPR011990">
    <property type="entry name" value="TPR-like_helical_dom_sf"/>
</dbReference>
<accession>A0A1F7L1N1</accession>
<protein>
    <submittedName>
        <fullName evidence="5">Uncharacterized protein</fullName>
    </submittedName>
</protein>
<evidence type="ECO:0000256" key="1">
    <source>
        <dbReference type="ARBA" id="ARBA00022737"/>
    </source>
</evidence>
<keyword evidence="2 3" id="KW-0802">TPR repeat</keyword>
<comment type="caution">
    <text evidence="5">The sequence shown here is derived from an EMBL/GenBank/DDBJ whole genome shotgun (WGS) entry which is preliminary data.</text>
</comment>
<feature type="transmembrane region" description="Helical" evidence="4">
    <location>
        <begin position="143"/>
        <end position="161"/>
    </location>
</feature>
<feature type="transmembrane region" description="Helical" evidence="4">
    <location>
        <begin position="85"/>
        <end position="110"/>
    </location>
</feature>
<feature type="transmembrane region" description="Helical" evidence="4">
    <location>
        <begin position="7"/>
        <end position="29"/>
    </location>
</feature>
<dbReference type="Gene3D" id="1.25.40.10">
    <property type="entry name" value="Tetratricopeptide repeat domain"/>
    <property type="match status" value="1"/>
</dbReference>
<dbReference type="SUPFAM" id="SSF48452">
    <property type="entry name" value="TPR-like"/>
    <property type="match status" value="1"/>
</dbReference>
<dbReference type="PROSITE" id="PS50005">
    <property type="entry name" value="TPR"/>
    <property type="match status" value="1"/>
</dbReference>
<feature type="transmembrane region" description="Helical" evidence="4">
    <location>
        <begin position="315"/>
        <end position="336"/>
    </location>
</feature>
<dbReference type="PANTHER" id="PTHR44227">
    <property type="match status" value="1"/>
</dbReference>
<evidence type="ECO:0000256" key="3">
    <source>
        <dbReference type="PROSITE-ProRule" id="PRU00339"/>
    </source>
</evidence>
<dbReference type="SMART" id="SM00028">
    <property type="entry name" value="TPR"/>
    <property type="match status" value="2"/>
</dbReference>
<feature type="transmembrane region" description="Helical" evidence="4">
    <location>
        <begin position="366"/>
        <end position="384"/>
    </location>
</feature>